<dbReference type="InterPro" id="IPR050300">
    <property type="entry name" value="GDXG_lipolytic_enzyme"/>
</dbReference>
<keyword evidence="5" id="KW-1185">Reference proteome</keyword>
<name>A0A521E2M1_9BACT</name>
<evidence type="ECO:0000313" key="5">
    <source>
        <dbReference type="Proteomes" id="UP000317557"/>
    </source>
</evidence>
<dbReference type="GO" id="GO:0016787">
    <property type="term" value="F:hydrolase activity"/>
    <property type="evidence" value="ECO:0007669"/>
    <property type="project" value="UniProtKB-KW"/>
</dbReference>
<dbReference type="InterPro" id="IPR049492">
    <property type="entry name" value="BD-FAE-like_dom"/>
</dbReference>
<feature type="signal peptide" evidence="2">
    <location>
        <begin position="1"/>
        <end position="24"/>
    </location>
</feature>
<gene>
    <name evidence="4" type="ORF">SAMN06265219_110101</name>
</gene>
<organism evidence="4 5">
    <name type="scientific">Gracilimonas mengyeensis</name>
    <dbReference type="NCBI Taxonomy" id="1302730"/>
    <lineage>
        <taxon>Bacteria</taxon>
        <taxon>Pseudomonadati</taxon>
        <taxon>Balneolota</taxon>
        <taxon>Balneolia</taxon>
        <taxon>Balneolales</taxon>
        <taxon>Balneolaceae</taxon>
        <taxon>Gracilimonas</taxon>
    </lineage>
</organism>
<evidence type="ECO:0000313" key="4">
    <source>
        <dbReference type="EMBL" id="SMO78152.1"/>
    </source>
</evidence>
<dbReference type="AlphaFoldDB" id="A0A521E2M1"/>
<reference evidence="4 5" key="1">
    <citation type="submission" date="2017-05" db="EMBL/GenBank/DDBJ databases">
        <authorList>
            <person name="Varghese N."/>
            <person name="Submissions S."/>
        </authorList>
    </citation>
    <scope>NUCLEOTIDE SEQUENCE [LARGE SCALE GENOMIC DNA]</scope>
    <source>
        <strain evidence="4 5">DSM 21985</strain>
    </source>
</reference>
<proteinExistence type="predicted"/>
<dbReference type="InterPro" id="IPR029058">
    <property type="entry name" value="AB_hydrolase_fold"/>
</dbReference>
<dbReference type="SUPFAM" id="SSF53474">
    <property type="entry name" value="alpha/beta-Hydrolases"/>
    <property type="match status" value="1"/>
</dbReference>
<feature type="domain" description="BD-FAE-like" evidence="3">
    <location>
        <begin position="79"/>
        <end position="260"/>
    </location>
</feature>
<accession>A0A521E2M1</accession>
<dbReference type="PANTHER" id="PTHR48081">
    <property type="entry name" value="AB HYDROLASE SUPERFAMILY PROTEIN C4A8.06C"/>
    <property type="match status" value="1"/>
</dbReference>
<protein>
    <submittedName>
        <fullName evidence="4">Acetyl esterase/lipase</fullName>
    </submittedName>
</protein>
<dbReference type="Pfam" id="PF20434">
    <property type="entry name" value="BD-FAE"/>
    <property type="match status" value="1"/>
</dbReference>
<dbReference type="Gene3D" id="3.40.50.1820">
    <property type="entry name" value="alpha/beta hydrolase"/>
    <property type="match status" value="1"/>
</dbReference>
<keyword evidence="2" id="KW-0732">Signal</keyword>
<keyword evidence="1" id="KW-0378">Hydrolase</keyword>
<dbReference type="PANTHER" id="PTHR48081:SF13">
    <property type="entry name" value="ALPHA_BETA HYDROLASE"/>
    <property type="match status" value="1"/>
</dbReference>
<evidence type="ECO:0000256" key="2">
    <source>
        <dbReference type="SAM" id="SignalP"/>
    </source>
</evidence>
<dbReference type="Proteomes" id="UP000317557">
    <property type="component" value="Unassembled WGS sequence"/>
</dbReference>
<sequence length="321" mass="35511">MNLIVKVGYTIFSLAFGMILQQVAAQDFPRDTSYTLQSAYQKYVKDYPEITKADSISLKVVARELDVAYKNTGQRDLSLDIFFPKDKAKELLPAVIMIHGGGWISGDKSLLHPLAAHVAAHGYVAITPEYRLSPEAQYPASVYDIKTAIKWGRDHAGDFFINPEKIALLGTSAGGQLAALVATTPNQPKFKDPADTSDASTDVQALVDIDGVLAFIHPVSEEGEVAGKWLGGNAVQARDTWLEASALTHAGAETPPALFIGSAYPRFLAGRREMTDILNRHNIYTRTYIFEEAPHSFWLFHPWFEPTLKEVTEFLDRVLKD</sequence>
<evidence type="ECO:0000259" key="3">
    <source>
        <dbReference type="Pfam" id="PF20434"/>
    </source>
</evidence>
<dbReference type="EMBL" id="FXTP01000010">
    <property type="protein sequence ID" value="SMO78152.1"/>
    <property type="molecule type" value="Genomic_DNA"/>
</dbReference>
<dbReference type="RefSeq" id="WP_221930313.1">
    <property type="nucleotide sequence ID" value="NZ_FXTP01000010.1"/>
</dbReference>
<feature type="chain" id="PRO_5021788334" evidence="2">
    <location>
        <begin position="25"/>
        <end position="321"/>
    </location>
</feature>
<evidence type="ECO:0000256" key="1">
    <source>
        <dbReference type="ARBA" id="ARBA00022801"/>
    </source>
</evidence>